<dbReference type="GO" id="GO:1990238">
    <property type="term" value="F:double-stranded DNA endonuclease activity"/>
    <property type="evidence" value="ECO:0007669"/>
    <property type="project" value="TreeGrafter"/>
</dbReference>
<dbReference type="EMBL" id="JABXRN010000001">
    <property type="protein sequence ID" value="MBA8125654.1"/>
    <property type="molecule type" value="Genomic_DNA"/>
</dbReference>
<dbReference type="InterPro" id="IPR006842">
    <property type="entry name" value="Transposase_31"/>
</dbReference>
<reference evidence="4 5" key="1">
    <citation type="submission" date="2020-06" db="EMBL/GenBank/DDBJ databases">
        <title>REHAB project genomes.</title>
        <authorList>
            <person name="Shaw L.P."/>
        </authorList>
    </citation>
    <scope>NUCLEOTIDE SEQUENCE [LARGE SCALE GENOMIC DNA]</scope>
    <source>
        <strain evidence="4 5">RHBSTW-00092</strain>
    </source>
</reference>
<gene>
    <name evidence="4" type="ORF">HV064_17370</name>
</gene>
<accession>A0A839CJW4</accession>
<evidence type="ECO:0000313" key="4">
    <source>
        <dbReference type="EMBL" id="MBA8125654.1"/>
    </source>
</evidence>
<proteinExistence type="inferred from homology"/>
<feature type="compositionally biased region" description="Basic and acidic residues" evidence="2">
    <location>
        <begin position="269"/>
        <end position="308"/>
    </location>
</feature>
<dbReference type="NCBIfam" id="TIGR01784">
    <property type="entry name" value="T_den_put_tspse"/>
    <property type="match status" value="1"/>
</dbReference>
<evidence type="ECO:0000259" key="3">
    <source>
        <dbReference type="Pfam" id="PF04754"/>
    </source>
</evidence>
<dbReference type="Pfam" id="PF04754">
    <property type="entry name" value="Transposase_31"/>
    <property type="match status" value="1"/>
</dbReference>
<comment type="similarity">
    <text evidence="1">Belongs to the Rpn/YhgA-like nuclease family.</text>
</comment>
<sequence>MEQIASHSPHDAVFKHLLSQRATARDFLHIHLPKHLREQCDLRTLQLESGSFIEEDLRASHSDILYSLKTHGGEGYIYILIEHQSSPDRHMAFRLMRYAIAAMQRHLDKGHHQLPLVIPLLFYHGRTSPYPYSTRWLDGFPQPEMAERLYSRSFPLIDVTEIPDDRLVQHRRVAMLELLQKHIRQRDLMDISEQLVRILSLGYTTRRQFKTLLNYMLQAGNAADPVAFLRKLAQKTPLKPHKETLMNIAHFLEERGRKEGILQGMKAGIEKGLQKGRREGRNEGRREGRNEGRREGRNEGRNEGRHQGLQEATQRIALAMLDEGLEPSQVAKLTGLSQQQLAKLRH</sequence>
<dbReference type="GO" id="GO:0006310">
    <property type="term" value="P:DNA recombination"/>
    <property type="evidence" value="ECO:0007669"/>
    <property type="project" value="TreeGrafter"/>
</dbReference>
<dbReference type="AlphaFoldDB" id="A0A839CJW4"/>
<name>A0A839CJW4_9ENTR</name>
<feature type="domain" description="Transposase (putative) YhgA-like" evidence="3">
    <location>
        <begin position="8"/>
        <end position="209"/>
    </location>
</feature>
<dbReference type="Proteomes" id="UP000557483">
    <property type="component" value="Unassembled WGS sequence"/>
</dbReference>
<feature type="region of interest" description="Disordered" evidence="2">
    <location>
        <begin position="269"/>
        <end position="309"/>
    </location>
</feature>
<dbReference type="PANTHER" id="PTHR34611">
    <property type="match status" value="1"/>
</dbReference>
<organism evidence="4 5">
    <name type="scientific">Klebsiella grimontii</name>
    <dbReference type="NCBI Taxonomy" id="2058152"/>
    <lineage>
        <taxon>Bacteria</taxon>
        <taxon>Pseudomonadati</taxon>
        <taxon>Pseudomonadota</taxon>
        <taxon>Gammaproteobacteria</taxon>
        <taxon>Enterobacterales</taxon>
        <taxon>Enterobacteriaceae</taxon>
        <taxon>Klebsiella/Raoultella group</taxon>
        <taxon>Klebsiella</taxon>
    </lineage>
</organism>
<dbReference type="PANTHER" id="PTHR34611:SF2">
    <property type="entry name" value="INACTIVE RECOMBINATION-PROMOTING NUCLEASE-LIKE PROTEIN RPNE-RELATED"/>
    <property type="match status" value="1"/>
</dbReference>
<comment type="caution">
    <text evidence="4">The sequence shown here is derived from an EMBL/GenBank/DDBJ whole genome shotgun (WGS) entry which is preliminary data.</text>
</comment>
<evidence type="ECO:0000313" key="5">
    <source>
        <dbReference type="Proteomes" id="UP000557483"/>
    </source>
</evidence>
<dbReference type="InterPro" id="IPR051699">
    <property type="entry name" value="Rpn/YhgA-like_nuclease"/>
</dbReference>
<evidence type="ECO:0000256" key="1">
    <source>
        <dbReference type="ARBA" id="ARBA00009787"/>
    </source>
</evidence>
<dbReference type="RefSeq" id="WP_064343066.1">
    <property type="nucleotide sequence ID" value="NZ_CABGKV010000004.1"/>
</dbReference>
<evidence type="ECO:0000256" key="2">
    <source>
        <dbReference type="SAM" id="MobiDB-lite"/>
    </source>
</evidence>
<protein>
    <submittedName>
        <fullName evidence="4">Rpn family recombination-promoting nuclease/putative transposase</fullName>
    </submittedName>
</protein>
<dbReference type="InterPro" id="IPR010106">
    <property type="entry name" value="RpnA"/>
</dbReference>